<reference evidence="7" key="2">
    <citation type="submission" date="2023-07" db="EMBL/GenBank/DDBJ databases">
        <authorList>
            <person name="Shen H."/>
        </authorList>
    </citation>
    <scope>NUCLEOTIDE SEQUENCE</scope>
    <source>
        <strain evidence="7">TNR-22</strain>
    </source>
</reference>
<proteinExistence type="inferred from homology"/>
<comment type="similarity">
    <text evidence="1">Belongs to the sigma-70 factor family. ECF subfamily.</text>
</comment>
<dbReference type="Gene3D" id="1.10.1740.10">
    <property type="match status" value="1"/>
</dbReference>
<dbReference type="InterPro" id="IPR039425">
    <property type="entry name" value="RNA_pol_sigma-70-like"/>
</dbReference>
<dbReference type="SUPFAM" id="SSF88946">
    <property type="entry name" value="Sigma2 domain of RNA polymerase sigma factors"/>
    <property type="match status" value="1"/>
</dbReference>
<dbReference type="InterPro" id="IPR013249">
    <property type="entry name" value="RNA_pol_sigma70_r4_t2"/>
</dbReference>
<evidence type="ECO:0000256" key="4">
    <source>
        <dbReference type="ARBA" id="ARBA00023163"/>
    </source>
</evidence>
<accession>A0ABT8YQ43</accession>
<comment type="caution">
    <text evidence="7">The sequence shown here is derived from an EMBL/GenBank/DDBJ whole genome shotgun (WGS) entry which is preliminary data.</text>
</comment>
<dbReference type="NCBIfam" id="TIGR02937">
    <property type="entry name" value="sigma70-ECF"/>
    <property type="match status" value="1"/>
</dbReference>
<dbReference type="InterPro" id="IPR007627">
    <property type="entry name" value="RNA_pol_sigma70_r2"/>
</dbReference>
<gene>
    <name evidence="7" type="ORF">Q4481_16825</name>
</gene>
<keyword evidence="8" id="KW-1185">Reference proteome</keyword>
<dbReference type="Proteomes" id="UP001174932">
    <property type="component" value="Unassembled WGS sequence"/>
</dbReference>
<keyword evidence="4" id="KW-0804">Transcription</keyword>
<dbReference type="EMBL" id="JAUOZU010000012">
    <property type="protein sequence ID" value="MDO6965631.1"/>
    <property type="molecule type" value="Genomic_DNA"/>
</dbReference>
<dbReference type="PANTHER" id="PTHR43133">
    <property type="entry name" value="RNA POLYMERASE ECF-TYPE SIGMA FACTO"/>
    <property type="match status" value="1"/>
</dbReference>
<evidence type="ECO:0000313" key="8">
    <source>
        <dbReference type="Proteomes" id="UP001174932"/>
    </source>
</evidence>
<feature type="domain" description="RNA polymerase sigma factor 70 region 4 type 2" evidence="6">
    <location>
        <begin position="121"/>
        <end position="171"/>
    </location>
</feature>
<evidence type="ECO:0000259" key="5">
    <source>
        <dbReference type="Pfam" id="PF04542"/>
    </source>
</evidence>
<evidence type="ECO:0000259" key="6">
    <source>
        <dbReference type="Pfam" id="PF08281"/>
    </source>
</evidence>
<evidence type="ECO:0000256" key="3">
    <source>
        <dbReference type="ARBA" id="ARBA00023082"/>
    </source>
</evidence>
<dbReference type="InterPro" id="IPR036388">
    <property type="entry name" value="WH-like_DNA-bd_sf"/>
</dbReference>
<keyword evidence="2" id="KW-0805">Transcription regulation</keyword>
<dbReference type="Gene3D" id="1.10.10.10">
    <property type="entry name" value="Winged helix-like DNA-binding domain superfamily/Winged helix DNA-binding domain"/>
    <property type="match status" value="1"/>
</dbReference>
<dbReference type="SUPFAM" id="SSF88659">
    <property type="entry name" value="Sigma3 and sigma4 domains of RNA polymerase sigma factors"/>
    <property type="match status" value="1"/>
</dbReference>
<evidence type="ECO:0000313" key="7">
    <source>
        <dbReference type="EMBL" id="MDO6965631.1"/>
    </source>
</evidence>
<keyword evidence="3" id="KW-0731">Sigma factor</keyword>
<dbReference type="PANTHER" id="PTHR43133:SF62">
    <property type="entry name" value="RNA POLYMERASE SIGMA FACTOR SIGZ"/>
    <property type="match status" value="1"/>
</dbReference>
<dbReference type="Pfam" id="PF08281">
    <property type="entry name" value="Sigma70_r4_2"/>
    <property type="match status" value="1"/>
</dbReference>
<dbReference type="InterPro" id="IPR013325">
    <property type="entry name" value="RNA_pol_sigma_r2"/>
</dbReference>
<feature type="domain" description="RNA polymerase sigma-70 region 2" evidence="5">
    <location>
        <begin position="22"/>
        <end position="89"/>
    </location>
</feature>
<reference evidence="7" key="1">
    <citation type="journal article" date="2015" name="Int. J. Syst. Evol. Microbiol.">
        <title>Rhizobium alvei sp. nov., isolated from a freshwater river.</title>
        <authorList>
            <person name="Sheu S.Y."/>
            <person name="Huang H.W."/>
            <person name="Young C.C."/>
            <person name="Chen W.M."/>
        </authorList>
    </citation>
    <scope>NUCLEOTIDE SEQUENCE</scope>
    <source>
        <strain evidence="7">TNR-22</strain>
    </source>
</reference>
<evidence type="ECO:0000256" key="1">
    <source>
        <dbReference type="ARBA" id="ARBA00010641"/>
    </source>
</evidence>
<dbReference type="InterPro" id="IPR013324">
    <property type="entry name" value="RNA_pol_sigma_r3/r4-like"/>
</dbReference>
<protein>
    <submittedName>
        <fullName evidence="7">Sigma-70 family RNA polymerase sigma factor</fullName>
    </submittedName>
</protein>
<sequence>MQELPHLLGRIALGDRNAFSQLYQATSGKLFSILLRMLKSRADAEEALQEVYIRIWRNAGRYNEEAGSAMAWLCSIARYHAIDQLRARKPQTETLDEAFDLASLDPSPEENAQRRSVASGIENCMQTLEASRADAVRRAYVEGLSYLELANLHGVPLNTMRTWLRRSLLKLRECLGS</sequence>
<organism evidence="7 8">
    <name type="scientific">Rhizobium alvei</name>
    <dbReference type="NCBI Taxonomy" id="1132659"/>
    <lineage>
        <taxon>Bacteria</taxon>
        <taxon>Pseudomonadati</taxon>
        <taxon>Pseudomonadota</taxon>
        <taxon>Alphaproteobacteria</taxon>
        <taxon>Hyphomicrobiales</taxon>
        <taxon>Rhizobiaceae</taxon>
        <taxon>Rhizobium/Agrobacterium group</taxon>
        <taxon>Rhizobium</taxon>
    </lineage>
</organism>
<dbReference type="Pfam" id="PF04542">
    <property type="entry name" value="Sigma70_r2"/>
    <property type="match status" value="1"/>
</dbReference>
<dbReference type="InterPro" id="IPR014284">
    <property type="entry name" value="RNA_pol_sigma-70_dom"/>
</dbReference>
<evidence type="ECO:0000256" key="2">
    <source>
        <dbReference type="ARBA" id="ARBA00023015"/>
    </source>
</evidence>
<name>A0ABT8YQ43_9HYPH</name>